<dbReference type="Gene3D" id="1.10.1740.10">
    <property type="match status" value="1"/>
</dbReference>
<dbReference type="InterPro" id="IPR013325">
    <property type="entry name" value="RNA_pol_sigma_r2"/>
</dbReference>
<evidence type="ECO:0000256" key="2">
    <source>
        <dbReference type="ARBA" id="ARBA00011344"/>
    </source>
</evidence>
<comment type="similarity">
    <text evidence="1">Belongs to the sigma-70 factor family. ECF subfamily.</text>
</comment>
<evidence type="ECO:0000256" key="1">
    <source>
        <dbReference type="ARBA" id="ARBA00010641"/>
    </source>
</evidence>
<proteinExistence type="inferred from homology"/>
<keyword evidence="5" id="KW-0238">DNA-binding</keyword>
<comment type="subunit">
    <text evidence="2">Interacts transiently with the RNA polymerase catalytic core formed by RpoA, RpoB, RpoC and RpoZ (2 alpha, 1 beta, 1 beta' and 1 omega subunit) to form the RNA polymerase holoenzyme that can initiate transcription.</text>
</comment>
<dbReference type="Pfam" id="PF04542">
    <property type="entry name" value="Sigma70_r2"/>
    <property type="match status" value="1"/>
</dbReference>
<sequence>MYAVAYRILGNGADAEDVCQDAAITAMARLTDLRDPAAAGPWLKAIVRNNCIVRLRTRLPVPVGLPDDSALMACADDPAEIIERHATRDWIWDGLMGLTPALRDAAILRYFTRMNSYQEIARACGVPVGTVRSRLSEARRRLAEALPETVAGRHRDVGALTAERREEAIALLSSVPSATPQAFFGGRWSPYAEIIWPKGDRRIGLSSLFEAFASDYADGVRYRVTNVVAGPDITVWENQFVNPPEDPDHCPPAATWLLRESEGRIQSVRLFHAPRPARVCDSDHSG</sequence>
<dbReference type="InterPro" id="IPR013249">
    <property type="entry name" value="RNA_pol_sigma70_r4_t2"/>
</dbReference>
<evidence type="ECO:0000259" key="7">
    <source>
        <dbReference type="Pfam" id="PF04542"/>
    </source>
</evidence>
<keyword evidence="6" id="KW-0804">Transcription</keyword>
<dbReference type="InterPro" id="IPR036388">
    <property type="entry name" value="WH-like_DNA-bd_sf"/>
</dbReference>
<evidence type="ECO:0000259" key="8">
    <source>
        <dbReference type="Pfam" id="PF08281"/>
    </source>
</evidence>
<dbReference type="Gene3D" id="1.10.10.10">
    <property type="entry name" value="Winged helix-like DNA-binding domain superfamily/Winged helix DNA-binding domain"/>
    <property type="match status" value="1"/>
</dbReference>
<name>A0ABQ4FXZ8_9ACTN</name>
<keyword evidence="9" id="KW-0240">DNA-directed RNA polymerase</keyword>
<reference evidence="9 10" key="1">
    <citation type="submission" date="2021-01" db="EMBL/GenBank/DDBJ databases">
        <title>Whole genome shotgun sequence of Microbispora corallina NBRC 16416.</title>
        <authorList>
            <person name="Komaki H."/>
            <person name="Tamura T."/>
        </authorList>
    </citation>
    <scope>NUCLEOTIDE SEQUENCE [LARGE SCALE GENOMIC DNA]</scope>
    <source>
        <strain evidence="9 10">NBRC 16416</strain>
    </source>
</reference>
<dbReference type="SUPFAM" id="SSF88659">
    <property type="entry name" value="Sigma3 and sigma4 domains of RNA polymerase sigma factors"/>
    <property type="match status" value="1"/>
</dbReference>
<feature type="domain" description="RNA polymerase sigma factor 70 region 4 type 2" evidence="8">
    <location>
        <begin position="90"/>
        <end position="142"/>
    </location>
</feature>
<dbReference type="PANTHER" id="PTHR43133:SF8">
    <property type="entry name" value="RNA POLYMERASE SIGMA FACTOR HI_1459-RELATED"/>
    <property type="match status" value="1"/>
</dbReference>
<dbReference type="EMBL" id="BOOC01000010">
    <property type="protein sequence ID" value="GIH39667.1"/>
    <property type="molecule type" value="Genomic_DNA"/>
</dbReference>
<organism evidence="9 10">
    <name type="scientific">Microbispora corallina</name>
    <dbReference type="NCBI Taxonomy" id="83302"/>
    <lineage>
        <taxon>Bacteria</taxon>
        <taxon>Bacillati</taxon>
        <taxon>Actinomycetota</taxon>
        <taxon>Actinomycetes</taxon>
        <taxon>Streptosporangiales</taxon>
        <taxon>Streptosporangiaceae</taxon>
        <taxon>Microbispora</taxon>
    </lineage>
</organism>
<dbReference type="SUPFAM" id="SSF54427">
    <property type="entry name" value="NTF2-like"/>
    <property type="match status" value="1"/>
</dbReference>
<evidence type="ECO:0000313" key="10">
    <source>
        <dbReference type="Proteomes" id="UP000603904"/>
    </source>
</evidence>
<comment type="caution">
    <text evidence="9">The sequence shown here is derived from an EMBL/GenBank/DDBJ whole genome shotgun (WGS) entry which is preliminary data.</text>
</comment>
<dbReference type="InterPro" id="IPR014284">
    <property type="entry name" value="RNA_pol_sigma-70_dom"/>
</dbReference>
<keyword evidence="3" id="KW-0805">Transcription regulation</keyword>
<evidence type="ECO:0000256" key="4">
    <source>
        <dbReference type="ARBA" id="ARBA00023082"/>
    </source>
</evidence>
<protein>
    <submittedName>
        <fullName evidence="9">DNA-directed RNA polymerase sigma-70 factor</fullName>
    </submittedName>
</protein>
<evidence type="ECO:0000313" key="9">
    <source>
        <dbReference type="EMBL" id="GIH39667.1"/>
    </source>
</evidence>
<accession>A0ABQ4FXZ8</accession>
<dbReference type="Proteomes" id="UP000603904">
    <property type="component" value="Unassembled WGS sequence"/>
</dbReference>
<dbReference type="PANTHER" id="PTHR43133">
    <property type="entry name" value="RNA POLYMERASE ECF-TYPE SIGMA FACTO"/>
    <property type="match status" value="1"/>
</dbReference>
<dbReference type="InterPro" id="IPR007627">
    <property type="entry name" value="RNA_pol_sigma70_r2"/>
</dbReference>
<keyword evidence="4" id="KW-0731">Sigma factor</keyword>
<dbReference type="CDD" id="cd06171">
    <property type="entry name" value="Sigma70_r4"/>
    <property type="match status" value="1"/>
</dbReference>
<dbReference type="SUPFAM" id="SSF88946">
    <property type="entry name" value="Sigma2 domain of RNA polymerase sigma factors"/>
    <property type="match status" value="1"/>
</dbReference>
<feature type="domain" description="RNA polymerase sigma-70 region 2" evidence="7">
    <location>
        <begin position="2"/>
        <end position="58"/>
    </location>
</feature>
<evidence type="ECO:0000256" key="3">
    <source>
        <dbReference type="ARBA" id="ARBA00023015"/>
    </source>
</evidence>
<dbReference type="Pfam" id="PF08281">
    <property type="entry name" value="Sigma70_r4_2"/>
    <property type="match status" value="1"/>
</dbReference>
<keyword evidence="10" id="KW-1185">Reference proteome</keyword>
<dbReference type="NCBIfam" id="TIGR02937">
    <property type="entry name" value="sigma70-ECF"/>
    <property type="match status" value="1"/>
</dbReference>
<evidence type="ECO:0000256" key="5">
    <source>
        <dbReference type="ARBA" id="ARBA00023125"/>
    </source>
</evidence>
<dbReference type="InterPro" id="IPR032710">
    <property type="entry name" value="NTF2-like_dom_sf"/>
</dbReference>
<dbReference type="GO" id="GO:0000428">
    <property type="term" value="C:DNA-directed RNA polymerase complex"/>
    <property type="evidence" value="ECO:0007669"/>
    <property type="project" value="UniProtKB-KW"/>
</dbReference>
<dbReference type="InterPro" id="IPR013324">
    <property type="entry name" value="RNA_pol_sigma_r3/r4-like"/>
</dbReference>
<dbReference type="InterPro" id="IPR039425">
    <property type="entry name" value="RNA_pol_sigma-70-like"/>
</dbReference>
<evidence type="ECO:0000256" key="6">
    <source>
        <dbReference type="ARBA" id="ARBA00023163"/>
    </source>
</evidence>
<gene>
    <name evidence="9" type="ORF">Mco01_26670</name>
</gene>